<dbReference type="Pfam" id="PF06082">
    <property type="entry name" value="YjbH"/>
    <property type="match status" value="1"/>
</dbReference>
<keyword evidence="2" id="KW-1185">Reference proteome</keyword>
<reference evidence="1 2" key="1">
    <citation type="submission" date="2019-04" db="EMBL/GenBank/DDBJ databases">
        <title>Draft genome sequence of Gemmobacter aestuarii sp. nov.</title>
        <authorList>
            <person name="Hameed A."/>
            <person name="Lin S.-Y."/>
            <person name="Shahina M."/>
            <person name="Lai W.-A."/>
            <person name="Young C.-C."/>
        </authorList>
    </citation>
    <scope>NUCLEOTIDE SEQUENCE [LARGE SCALE GENOMIC DNA]</scope>
    <source>
        <strain evidence="1 2">CC-PW-75</strain>
    </source>
</reference>
<evidence type="ECO:0000313" key="1">
    <source>
        <dbReference type="EMBL" id="THD85439.1"/>
    </source>
</evidence>
<dbReference type="Proteomes" id="UP000309450">
    <property type="component" value="Unassembled WGS sequence"/>
</dbReference>
<evidence type="ECO:0000313" key="2">
    <source>
        <dbReference type="Proteomes" id="UP000309450"/>
    </source>
</evidence>
<dbReference type="RefSeq" id="WP_136393813.1">
    <property type="nucleotide sequence ID" value="NZ_SSND01000001.1"/>
</dbReference>
<sequence length="712" mass="78004">MRLPSPRRIALFGMTSAVAVVSAGLAIGENRPSLNFYGVSGLMDMPSGESQADGMLTVTSAHFGPISRTTLSFQITPRLGASFRYLGVRNWDDFRPSIWDVYYDRSFDLRYQVLKEGRYVPAVTVGFQDFVGTGVLSGEYIAATKNLNDRIKVTAGLGWGRLGSYGDIGSPFGPRPAIDAGKGGKPSFDQWFRGPAAPFAGVEWAVNDRWSIKAEYSSDDYTNEAGVRRTFERKSPLNFGIEYQAYDSLRLGAYYMYGSELGVSLQFVMNPKQRPMGGVGGPAPTPVKVRPSPTSDPDAWSPEWVAQEGAREQLIQNLNKWLEKDGIVVEAMGYDGRTAQVRIRNTRYDAEAQAIGRVARAMTAVMPASIENFEVVPLVRGMPASKVTVRRTDIEALEFTPGAADAMRARTTVSNPGAPMANLAYDPELYPKLSWSLGPYNRIRLFDQRDPFKMDVGLRFAARYEIAPGLVLAGSATKKIAGNLDEPPPDIPTGLQPVRSDVDVYDAKADPALESLTVAKYGYLGNDVYARVTAGYLERMFAGVSGELLWKPVDSKFALGAEVNYVAQRDTDGGLGFGEYDYKVATGHISAYYNFAPGFHAQVDVGRYLAGDIGATLAIDREFSNGWRVGAFATKTNVSEADFGSGSFDKGIKLEIPFAWGTGQPTRKKATTIIRPFGRDGGQKVEVDGRLYDSVRDYHASGLDDQWGRFWK</sequence>
<comment type="caution">
    <text evidence="1">The sequence shown here is derived from an EMBL/GenBank/DDBJ whole genome shotgun (WGS) entry which is preliminary data.</text>
</comment>
<name>A0A4S3MSA6_9RHOB</name>
<gene>
    <name evidence="1" type="ORF">E7811_07010</name>
</gene>
<protein>
    <submittedName>
        <fullName evidence="1">YjbH domain-containing protein</fullName>
    </submittedName>
</protein>
<dbReference type="OrthoDB" id="19542at2"/>
<organism evidence="1 2">
    <name type="scientific">Aliigemmobacter aestuarii</name>
    <dbReference type="NCBI Taxonomy" id="1445661"/>
    <lineage>
        <taxon>Bacteria</taxon>
        <taxon>Pseudomonadati</taxon>
        <taxon>Pseudomonadota</taxon>
        <taxon>Alphaproteobacteria</taxon>
        <taxon>Rhodobacterales</taxon>
        <taxon>Paracoccaceae</taxon>
        <taxon>Aliigemmobacter</taxon>
    </lineage>
</organism>
<dbReference type="InterPro" id="IPR010344">
    <property type="entry name" value="YbjH"/>
</dbReference>
<accession>A0A4S3MSA6</accession>
<proteinExistence type="predicted"/>
<dbReference type="EMBL" id="SSND01000001">
    <property type="protein sequence ID" value="THD85439.1"/>
    <property type="molecule type" value="Genomic_DNA"/>
</dbReference>
<dbReference type="AlphaFoldDB" id="A0A4S3MSA6"/>